<feature type="binding site" evidence="15">
    <location>
        <position position="207"/>
    </location>
    <ligand>
        <name>NADP(+)</name>
        <dbReference type="ChEBI" id="CHEBI:58349"/>
    </ligand>
</feature>
<comment type="cofactor">
    <cofactor evidence="13 16">
        <name>Zn(2+)</name>
        <dbReference type="ChEBI" id="CHEBI:29105"/>
    </cofactor>
    <text evidence="13 16">Binds 1 zinc ion.</text>
</comment>
<feature type="binding site" evidence="15">
    <location>
        <position position="157"/>
    </location>
    <ligand>
        <name>NADP(+)</name>
        <dbReference type="ChEBI" id="CHEBI:58349"/>
    </ligand>
</feature>
<dbReference type="InterPro" id="IPR002125">
    <property type="entry name" value="CMP_dCMP_dom"/>
</dbReference>
<dbReference type="SUPFAM" id="SSF53597">
    <property type="entry name" value="Dihydrofolate reductase-like"/>
    <property type="match status" value="1"/>
</dbReference>
<dbReference type="Proteomes" id="UP000190852">
    <property type="component" value="Unassembled WGS sequence"/>
</dbReference>
<dbReference type="Pfam" id="PF00383">
    <property type="entry name" value="dCMP_cyt_deam_1"/>
    <property type="match status" value="1"/>
</dbReference>
<keyword evidence="12" id="KW-0511">Multifunctional enzyme</keyword>
<dbReference type="EC" id="3.5.4.26" evidence="13"/>
<organism evidence="18 19">
    <name type="scientific">Parabacteroides chartae</name>
    <dbReference type="NCBI Taxonomy" id="1037355"/>
    <lineage>
        <taxon>Bacteria</taxon>
        <taxon>Pseudomonadati</taxon>
        <taxon>Bacteroidota</taxon>
        <taxon>Bacteroidia</taxon>
        <taxon>Bacteroidales</taxon>
        <taxon>Tannerellaceae</taxon>
        <taxon>Parabacteroides</taxon>
    </lineage>
</organism>
<keyword evidence="11 13" id="KW-0560">Oxidoreductase</keyword>
<dbReference type="Gene3D" id="3.40.430.10">
    <property type="entry name" value="Dihydrofolate Reductase, subunit A"/>
    <property type="match status" value="1"/>
</dbReference>
<gene>
    <name evidence="18" type="ORF">SAMN05660349_03068</name>
</gene>
<keyword evidence="9 13" id="KW-0862">Zinc</keyword>
<feature type="domain" description="CMP/dCMP-type deaminase" evidence="17">
    <location>
        <begin position="2"/>
        <end position="125"/>
    </location>
</feature>
<feature type="binding site" evidence="15">
    <location>
        <position position="214"/>
    </location>
    <ligand>
        <name>substrate</name>
    </ligand>
</feature>
<dbReference type="GO" id="GO:0008835">
    <property type="term" value="F:diaminohydroxyphosphoribosylaminopyrimidine deaminase activity"/>
    <property type="evidence" value="ECO:0007669"/>
    <property type="project" value="UniProtKB-EC"/>
</dbReference>
<evidence type="ECO:0000256" key="14">
    <source>
        <dbReference type="PIRSR" id="PIRSR006769-1"/>
    </source>
</evidence>
<evidence type="ECO:0000256" key="11">
    <source>
        <dbReference type="ARBA" id="ARBA00023002"/>
    </source>
</evidence>
<dbReference type="EMBL" id="FUYQ01000029">
    <property type="protein sequence ID" value="SKB85519.1"/>
    <property type="molecule type" value="Genomic_DNA"/>
</dbReference>
<evidence type="ECO:0000256" key="1">
    <source>
        <dbReference type="ARBA" id="ARBA00002151"/>
    </source>
</evidence>
<comment type="similarity">
    <text evidence="4 13">In the N-terminal section; belongs to the cytidine and deoxycytidylate deaminase family.</text>
</comment>
<evidence type="ECO:0000256" key="16">
    <source>
        <dbReference type="PIRSR" id="PIRSR006769-3"/>
    </source>
</evidence>
<comment type="function">
    <text evidence="1 13">Converts 2,5-diamino-6-(ribosylamino)-4(3h)-pyrimidinone 5'-phosphate into 5-amino-6-(ribosylamino)-2,4(1h,3h)-pyrimidinedione 5'-phosphate.</text>
</comment>
<evidence type="ECO:0000256" key="8">
    <source>
        <dbReference type="ARBA" id="ARBA00022801"/>
    </source>
</evidence>
<dbReference type="SUPFAM" id="SSF53927">
    <property type="entry name" value="Cytidine deaminase-like"/>
    <property type="match status" value="1"/>
</dbReference>
<keyword evidence="7 13" id="KW-0479">Metal-binding</keyword>
<dbReference type="Pfam" id="PF01872">
    <property type="entry name" value="RibD_C"/>
    <property type="match status" value="1"/>
</dbReference>
<proteinExistence type="inferred from homology"/>
<dbReference type="EC" id="1.1.1.193" evidence="13"/>
<protein>
    <recommendedName>
        <fullName evidence="13">Riboflavin biosynthesis protein RibD</fullName>
    </recommendedName>
    <domain>
        <recommendedName>
            <fullName evidence="13">Diaminohydroxyphosphoribosylaminopyrimidine deaminase</fullName>
            <shortName evidence="13">DRAP deaminase</shortName>
            <ecNumber evidence="13">3.5.4.26</ecNumber>
        </recommendedName>
        <alternativeName>
            <fullName evidence="13">Riboflavin-specific deaminase</fullName>
        </alternativeName>
    </domain>
    <domain>
        <recommendedName>
            <fullName evidence="13">5-amino-6-(5-phosphoribosylamino)uracil reductase</fullName>
            <ecNumber evidence="13">1.1.1.193</ecNumber>
        </recommendedName>
        <alternativeName>
            <fullName evidence="13">HTP reductase</fullName>
        </alternativeName>
    </domain>
</protein>
<feature type="binding site" evidence="16">
    <location>
        <position position="78"/>
    </location>
    <ligand>
        <name>Zn(2+)</name>
        <dbReference type="ChEBI" id="CHEBI:29105"/>
        <note>catalytic</note>
    </ligand>
</feature>
<sequence>MQIEEKYMARCIALARKGAGNTSPNPMVGAVIVHQDKIIGEGYHRRCGEAHAEVNAVGMVQDKSLLTDSTLYVSLEPCSHFGKTPPCVDLIIKHRIPRVVVGCKDPFPEVSGRGVARLQEAGVEVITGVLEQEARDLNRYFMTSQLARRPYIILKWAQSRDGFIDGARKGGVHVPVVLSTPQTMRMVHKLRSEVDAIMVGTNTVLNDNPSLTVRSWSGRNPVRVIVDRTLRIPHGFHVLDGAVRTLVFTEKAPGNRPGVEYVEANFTSDILDTVLSELHARKIQSLLVEGGTELLNSFIAANLWDEIRVETAHVYLKDGVPAPALNLLPQSTILHNDSKIDWYRRTDF</sequence>
<dbReference type="PANTHER" id="PTHR38011:SF7">
    <property type="entry name" value="2,5-DIAMINO-6-RIBOSYLAMINO-4(3H)-PYRIMIDINONE 5'-PHOSPHATE REDUCTASE"/>
    <property type="match status" value="1"/>
</dbReference>
<feature type="binding site" evidence="16">
    <location>
        <position position="87"/>
    </location>
    <ligand>
        <name>Zn(2+)</name>
        <dbReference type="ChEBI" id="CHEBI:29105"/>
        <note>catalytic</note>
    </ligand>
</feature>
<comment type="catalytic activity">
    <reaction evidence="13">
        <text>2,5-diamino-6-hydroxy-4-(5-phosphoribosylamino)-pyrimidine + H2O + H(+) = 5-amino-6-(5-phospho-D-ribosylamino)uracil + NH4(+)</text>
        <dbReference type="Rhea" id="RHEA:21868"/>
        <dbReference type="ChEBI" id="CHEBI:15377"/>
        <dbReference type="ChEBI" id="CHEBI:15378"/>
        <dbReference type="ChEBI" id="CHEBI:28938"/>
        <dbReference type="ChEBI" id="CHEBI:58453"/>
        <dbReference type="ChEBI" id="CHEBI:58614"/>
        <dbReference type="EC" id="3.5.4.26"/>
    </reaction>
</comment>
<keyword evidence="19" id="KW-1185">Reference proteome</keyword>
<feature type="binding site" evidence="15">
    <location>
        <position position="203"/>
    </location>
    <ligand>
        <name>substrate</name>
    </ligand>
</feature>
<dbReference type="GO" id="GO:0008703">
    <property type="term" value="F:5-amino-6-(5-phosphoribosylamino)uracil reductase activity"/>
    <property type="evidence" value="ECO:0007669"/>
    <property type="project" value="UniProtKB-EC"/>
</dbReference>
<dbReference type="PANTHER" id="PTHR38011">
    <property type="entry name" value="DIHYDROFOLATE REDUCTASE FAMILY PROTEIN (AFU_ORTHOLOGUE AFUA_8G06820)"/>
    <property type="match status" value="1"/>
</dbReference>
<dbReference type="AlphaFoldDB" id="A0A1T5ENX7"/>
<comment type="pathway">
    <text evidence="2 13">Cofactor biosynthesis; riboflavin biosynthesis; 5-amino-6-(D-ribitylamino)uracil from GTP: step 2/4.</text>
</comment>
<dbReference type="PROSITE" id="PS51747">
    <property type="entry name" value="CYT_DCMP_DEAMINASES_2"/>
    <property type="match status" value="1"/>
</dbReference>
<evidence type="ECO:0000256" key="7">
    <source>
        <dbReference type="ARBA" id="ARBA00022723"/>
    </source>
</evidence>
<dbReference type="InterPro" id="IPR004794">
    <property type="entry name" value="Eubact_RibD"/>
</dbReference>
<comment type="pathway">
    <text evidence="3 13">Cofactor biosynthesis; riboflavin biosynthesis; 5-amino-6-(D-ribitylamino)uracil from GTP: step 3/4.</text>
</comment>
<feature type="binding site" evidence="15">
    <location>
        <position position="191"/>
    </location>
    <ligand>
        <name>substrate</name>
    </ligand>
</feature>
<dbReference type="NCBIfam" id="TIGR00326">
    <property type="entry name" value="eubact_ribD"/>
    <property type="match status" value="1"/>
</dbReference>
<feature type="binding site" evidence="15">
    <location>
        <position position="211"/>
    </location>
    <ligand>
        <name>substrate</name>
    </ligand>
</feature>
<dbReference type="PROSITE" id="PS00903">
    <property type="entry name" value="CYT_DCMP_DEAMINASES_1"/>
    <property type="match status" value="1"/>
</dbReference>
<evidence type="ECO:0000256" key="4">
    <source>
        <dbReference type="ARBA" id="ARBA00005259"/>
    </source>
</evidence>
<feature type="active site" description="Proton donor" evidence="14">
    <location>
        <position position="53"/>
    </location>
</feature>
<dbReference type="GO" id="GO:0009231">
    <property type="term" value="P:riboflavin biosynthetic process"/>
    <property type="evidence" value="ECO:0007669"/>
    <property type="project" value="UniProtKB-UniPathway"/>
</dbReference>
<evidence type="ECO:0000256" key="2">
    <source>
        <dbReference type="ARBA" id="ARBA00004882"/>
    </source>
</evidence>
<comment type="similarity">
    <text evidence="5 13">In the C-terminal section; belongs to the HTP reductase family.</text>
</comment>
<name>A0A1T5ENX7_9BACT</name>
<dbReference type="PIRSF" id="PIRSF006769">
    <property type="entry name" value="RibD"/>
    <property type="match status" value="1"/>
</dbReference>
<dbReference type="InterPro" id="IPR024072">
    <property type="entry name" value="DHFR-like_dom_sf"/>
</dbReference>
<evidence type="ECO:0000256" key="10">
    <source>
        <dbReference type="ARBA" id="ARBA00022857"/>
    </source>
</evidence>
<dbReference type="InterPro" id="IPR016193">
    <property type="entry name" value="Cytidine_deaminase-like"/>
</dbReference>
<keyword evidence="8 13" id="KW-0378">Hydrolase</keyword>
<evidence type="ECO:0000256" key="3">
    <source>
        <dbReference type="ARBA" id="ARBA00004910"/>
    </source>
</evidence>
<evidence type="ECO:0000256" key="12">
    <source>
        <dbReference type="ARBA" id="ARBA00023268"/>
    </source>
</evidence>
<dbReference type="UniPathway" id="UPA00275">
    <property type="reaction ID" value="UER00401"/>
</dbReference>
<accession>A0A1T5ENX7</accession>
<evidence type="ECO:0000313" key="19">
    <source>
        <dbReference type="Proteomes" id="UP000190852"/>
    </source>
</evidence>
<feature type="binding site" evidence="15">
    <location>
        <begin position="291"/>
        <end position="297"/>
    </location>
    <ligand>
        <name>NADP(+)</name>
        <dbReference type="ChEBI" id="CHEBI:58349"/>
    </ligand>
</feature>
<evidence type="ECO:0000313" key="18">
    <source>
        <dbReference type="EMBL" id="SKB85519.1"/>
    </source>
</evidence>
<dbReference type="InterPro" id="IPR016192">
    <property type="entry name" value="APOBEC/CMP_deaminase_Zn-bd"/>
</dbReference>
<dbReference type="FunFam" id="3.40.140.10:FF:000025">
    <property type="entry name" value="Riboflavin biosynthesis protein RibD"/>
    <property type="match status" value="1"/>
</dbReference>
<evidence type="ECO:0000256" key="13">
    <source>
        <dbReference type="PIRNR" id="PIRNR006769"/>
    </source>
</evidence>
<feature type="binding site" evidence="15">
    <location>
        <position position="289"/>
    </location>
    <ligand>
        <name>substrate</name>
    </ligand>
</feature>
<evidence type="ECO:0000256" key="5">
    <source>
        <dbReference type="ARBA" id="ARBA00007417"/>
    </source>
</evidence>
<reference evidence="19" key="1">
    <citation type="submission" date="2017-02" db="EMBL/GenBank/DDBJ databases">
        <authorList>
            <person name="Varghese N."/>
            <person name="Submissions S."/>
        </authorList>
    </citation>
    <scope>NUCLEOTIDE SEQUENCE [LARGE SCALE GENOMIC DNA]</scope>
    <source>
        <strain evidence="19">DSM 24967</strain>
    </source>
</reference>
<dbReference type="CDD" id="cd01284">
    <property type="entry name" value="Riboflavin_deaminase-reductase"/>
    <property type="match status" value="1"/>
</dbReference>
<comment type="catalytic activity">
    <reaction evidence="13">
        <text>5-amino-6-(5-phospho-D-ribitylamino)uracil + NADP(+) = 5-amino-6-(5-phospho-D-ribosylamino)uracil + NADPH + H(+)</text>
        <dbReference type="Rhea" id="RHEA:17845"/>
        <dbReference type="ChEBI" id="CHEBI:15378"/>
        <dbReference type="ChEBI" id="CHEBI:57783"/>
        <dbReference type="ChEBI" id="CHEBI:58349"/>
        <dbReference type="ChEBI" id="CHEBI:58421"/>
        <dbReference type="ChEBI" id="CHEBI:58453"/>
        <dbReference type="EC" id="1.1.1.193"/>
    </reaction>
</comment>
<evidence type="ECO:0000256" key="15">
    <source>
        <dbReference type="PIRSR" id="PIRSR006769-2"/>
    </source>
</evidence>
<feature type="binding site" evidence="16">
    <location>
        <position position="51"/>
    </location>
    <ligand>
        <name>Zn(2+)</name>
        <dbReference type="ChEBI" id="CHEBI:29105"/>
        <note>catalytic</note>
    </ligand>
</feature>
<keyword evidence="6 13" id="KW-0686">Riboflavin biosynthesis</keyword>
<evidence type="ECO:0000256" key="6">
    <source>
        <dbReference type="ARBA" id="ARBA00022619"/>
    </source>
</evidence>
<keyword evidence="10 13" id="KW-0521">NADP</keyword>
<dbReference type="GO" id="GO:0008270">
    <property type="term" value="F:zinc ion binding"/>
    <property type="evidence" value="ECO:0007669"/>
    <property type="project" value="InterPro"/>
</dbReference>
<evidence type="ECO:0000256" key="9">
    <source>
        <dbReference type="ARBA" id="ARBA00022833"/>
    </source>
</evidence>
<dbReference type="InterPro" id="IPR002734">
    <property type="entry name" value="RibDG_C"/>
</dbReference>
<evidence type="ECO:0000259" key="17">
    <source>
        <dbReference type="PROSITE" id="PS51747"/>
    </source>
</evidence>
<dbReference type="InterPro" id="IPR050765">
    <property type="entry name" value="Riboflavin_Biosynth_HTPR"/>
</dbReference>
<dbReference type="Gene3D" id="3.40.140.10">
    <property type="entry name" value="Cytidine Deaminase, domain 2"/>
    <property type="match status" value="1"/>
</dbReference>